<gene>
    <name evidence="2" type="ORF">M9Y10_018599</name>
</gene>
<evidence type="ECO:0000256" key="1">
    <source>
        <dbReference type="SAM" id="Phobius"/>
    </source>
</evidence>
<keyword evidence="3" id="KW-1185">Reference proteome</keyword>
<reference evidence="2 3" key="1">
    <citation type="submission" date="2024-04" db="EMBL/GenBank/DDBJ databases">
        <title>Tritrichomonas musculus Genome.</title>
        <authorList>
            <person name="Alves-Ferreira E."/>
            <person name="Grigg M."/>
            <person name="Lorenzi H."/>
            <person name="Galac M."/>
        </authorList>
    </citation>
    <scope>NUCLEOTIDE SEQUENCE [LARGE SCALE GENOMIC DNA]</scope>
    <source>
        <strain evidence="2 3">EAF2021</strain>
    </source>
</reference>
<feature type="transmembrane region" description="Helical" evidence="1">
    <location>
        <begin position="363"/>
        <end position="388"/>
    </location>
</feature>
<dbReference type="EMBL" id="JAPFFF010000025">
    <property type="protein sequence ID" value="KAK8850004.1"/>
    <property type="molecule type" value="Genomic_DNA"/>
</dbReference>
<organism evidence="2 3">
    <name type="scientific">Tritrichomonas musculus</name>
    <dbReference type="NCBI Taxonomy" id="1915356"/>
    <lineage>
        <taxon>Eukaryota</taxon>
        <taxon>Metamonada</taxon>
        <taxon>Parabasalia</taxon>
        <taxon>Tritrichomonadida</taxon>
        <taxon>Tritrichomonadidae</taxon>
        <taxon>Tritrichomonas</taxon>
    </lineage>
</organism>
<proteinExistence type="predicted"/>
<keyword evidence="1" id="KW-0812">Transmembrane</keyword>
<evidence type="ECO:0000313" key="2">
    <source>
        <dbReference type="EMBL" id="KAK8850004.1"/>
    </source>
</evidence>
<protein>
    <submittedName>
        <fullName evidence="2">Uncharacterized protein</fullName>
    </submittedName>
</protein>
<evidence type="ECO:0000313" key="3">
    <source>
        <dbReference type="Proteomes" id="UP001470230"/>
    </source>
</evidence>
<keyword evidence="1" id="KW-1133">Transmembrane helix</keyword>
<accession>A0ABR2HN13</accession>
<keyword evidence="1" id="KW-0472">Membrane</keyword>
<dbReference type="Proteomes" id="UP001470230">
    <property type="component" value="Unassembled WGS sequence"/>
</dbReference>
<name>A0ABR2HN13_9EUKA</name>
<comment type="caution">
    <text evidence="2">The sequence shown here is derived from an EMBL/GenBank/DDBJ whole genome shotgun (WGS) entry which is preliminary data.</text>
</comment>
<sequence>MLLFIIASTAISTTFKYNYEFGLFHDVTLEDPYDRALFTLPAGEGLMMVDWEDAILSISVPGISQKNALLTKHSGFSVFLFDKDASIDIIFHKKMSFSVFCCPYLESSDGAKQFISNYAKNEIGLNTGRDVYFKVFKNYDMSGSLSTSALTTAELIYFTNNNQYNTKNLKNINLQNLGNHALFSVVGFGELKGTLYLNCKPEFNPTVPTLVELNIDGKIKQNKNNYKQTIAYGGTSSKGDAKQMTFSDVVNTQYVTISNNIENYNYYYLYAKDKDGNYKLIKPDDPYIETKSYNFKVEVYIRSAMGLENCSDYVYVTEFDSSQLAIADFDISYKQIKEEHIPNACYYHDKNSNKGGNKNGKKIGIIVGVVVAVVVVIIIVIVVVVVVIKKRKSDKSSHEGQLETNTEQA</sequence>